<keyword evidence="2" id="KW-1185">Reference proteome</keyword>
<name>A0ABW1CJ18_9ACTN</name>
<organism evidence="1 2">
    <name type="scientific">Nonomuraea insulae</name>
    <dbReference type="NCBI Taxonomy" id="1616787"/>
    <lineage>
        <taxon>Bacteria</taxon>
        <taxon>Bacillati</taxon>
        <taxon>Actinomycetota</taxon>
        <taxon>Actinomycetes</taxon>
        <taxon>Streptosporangiales</taxon>
        <taxon>Streptosporangiaceae</taxon>
        <taxon>Nonomuraea</taxon>
    </lineage>
</organism>
<proteinExistence type="predicted"/>
<dbReference type="RefSeq" id="WP_379514167.1">
    <property type="nucleotide sequence ID" value="NZ_JBHSPA010000016.1"/>
</dbReference>
<comment type="caution">
    <text evidence="1">The sequence shown here is derived from an EMBL/GenBank/DDBJ whole genome shotgun (WGS) entry which is preliminary data.</text>
</comment>
<dbReference type="EMBL" id="JBHSPA010000016">
    <property type="protein sequence ID" value="MFC5824643.1"/>
    <property type="molecule type" value="Genomic_DNA"/>
</dbReference>
<gene>
    <name evidence="1" type="ORF">ACFPZ3_12365</name>
</gene>
<accession>A0ABW1CJ18</accession>
<dbReference type="Proteomes" id="UP001596058">
    <property type="component" value="Unassembled WGS sequence"/>
</dbReference>
<evidence type="ECO:0000313" key="1">
    <source>
        <dbReference type="EMBL" id="MFC5824643.1"/>
    </source>
</evidence>
<evidence type="ECO:0000313" key="2">
    <source>
        <dbReference type="Proteomes" id="UP001596058"/>
    </source>
</evidence>
<protein>
    <submittedName>
        <fullName evidence="1">Uncharacterized protein</fullName>
    </submittedName>
</protein>
<reference evidence="2" key="1">
    <citation type="journal article" date="2019" name="Int. J. Syst. Evol. Microbiol.">
        <title>The Global Catalogue of Microorganisms (GCM) 10K type strain sequencing project: providing services to taxonomists for standard genome sequencing and annotation.</title>
        <authorList>
            <consortium name="The Broad Institute Genomics Platform"/>
            <consortium name="The Broad Institute Genome Sequencing Center for Infectious Disease"/>
            <person name="Wu L."/>
            <person name="Ma J."/>
        </authorList>
    </citation>
    <scope>NUCLEOTIDE SEQUENCE [LARGE SCALE GENOMIC DNA]</scope>
    <source>
        <strain evidence="2">CCUG 53903</strain>
    </source>
</reference>
<sequence length="49" mass="5338">MKTRPRTPRANCLLIQRIADPGTAHRHLVLAPPISLRSTTGPARPARTA</sequence>